<feature type="domain" description="DUF58" evidence="3">
    <location>
        <begin position="266"/>
        <end position="307"/>
    </location>
</feature>
<keyword evidence="5" id="KW-1185">Reference proteome</keyword>
<feature type="compositionally biased region" description="Low complexity" evidence="1">
    <location>
        <begin position="538"/>
        <end position="563"/>
    </location>
</feature>
<evidence type="ECO:0000313" key="4">
    <source>
        <dbReference type="EMBL" id="OMH23836.1"/>
    </source>
</evidence>
<proteinExistence type="predicted"/>
<name>A0A1R1L8H2_9MICC</name>
<keyword evidence="2" id="KW-0472">Membrane</keyword>
<accession>A0A1R1L8H2</accession>
<dbReference type="STRING" id="554083.BKD30_10705"/>
<feature type="transmembrane region" description="Helical" evidence="2">
    <location>
        <begin position="60"/>
        <end position="77"/>
    </location>
</feature>
<dbReference type="AlphaFoldDB" id="A0A1R1L8H2"/>
<dbReference type="OrthoDB" id="9812729at2"/>
<feature type="compositionally biased region" description="Basic residues" evidence="1">
    <location>
        <begin position="413"/>
        <end position="425"/>
    </location>
</feature>
<keyword evidence="2" id="KW-0812">Transmembrane</keyword>
<dbReference type="PANTHER" id="PTHR34351:SF1">
    <property type="entry name" value="SLR1927 PROTEIN"/>
    <property type="match status" value="1"/>
</dbReference>
<evidence type="ECO:0000256" key="1">
    <source>
        <dbReference type="SAM" id="MobiDB-lite"/>
    </source>
</evidence>
<evidence type="ECO:0000256" key="2">
    <source>
        <dbReference type="SAM" id="Phobius"/>
    </source>
</evidence>
<reference evidence="4 5" key="1">
    <citation type="submission" date="2016-12" db="EMBL/GenBank/DDBJ databases">
        <title>Draft genome of Tersicoccus phoenicis 1P05MA.</title>
        <authorList>
            <person name="Nakajima Y."/>
            <person name="Yoshizawa S."/>
            <person name="Nakamura K."/>
            <person name="Ogura Y."/>
            <person name="Hayashi T."/>
            <person name="Kogure K."/>
        </authorList>
    </citation>
    <scope>NUCLEOTIDE SEQUENCE [LARGE SCALE GENOMIC DNA]</scope>
    <source>
        <strain evidence="4 5">1p05MA</strain>
    </source>
</reference>
<dbReference type="InterPro" id="IPR002881">
    <property type="entry name" value="DUF58"/>
</dbReference>
<dbReference type="Pfam" id="PF01882">
    <property type="entry name" value="DUF58"/>
    <property type="match status" value="1"/>
</dbReference>
<evidence type="ECO:0000259" key="3">
    <source>
        <dbReference type="Pfam" id="PF01882"/>
    </source>
</evidence>
<protein>
    <recommendedName>
        <fullName evidence="3">DUF58 domain-containing protein</fullName>
    </recommendedName>
</protein>
<keyword evidence="2" id="KW-1133">Transmembrane helix</keyword>
<feature type="region of interest" description="Disordered" evidence="1">
    <location>
        <begin position="1"/>
        <end position="44"/>
    </location>
</feature>
<comment type="caution">
    <text evidence="4">The sequence shown here is derived from an EMBL/GenBank/DDBJ whole genome shotgun (WGS) entry which is preliminary data.</text>
</comment>
<dbReference type="RefSeq" id="WP_076704552.1">
    <property type="nucleotide sequence ID" value="NZ_MRDE01000068.1"/>
</dbReference>
<feature type="region of interest" description="Disordered" evidence="1">
    <location>
        <begin position="151"/>
        <end position="183"/>
    </location>
</feature>
<dbReference type="EMBL" id="MRDE01000068">
    <property type="protein sequence ID" value="OMH23836.1"/>
    <property type="molecule type" value="Genomic_DNA"/>
</dbReference>
<dbReference type="PANTHER" id="PTHR34351">
    <property type="entry name" value="SLR1927 PROTEIN-RELATED"/>
    <property type="match status" value="1"/>
</dbReference>
<organism evidence="4 5">
    <name type="scientific">Tersicoccus phoenicis</name>
    <dbReference type="NCBI Taxonomy" id="554083"/>
    <lineage>
        <taxon>Bacteria</taxon>
        <taxon>Bacillati</taxon>
        <taxon>Actinomycetota</taxon>
        <taxon>Actinomycetes</taxon>
        <taxon>Micrococcales</taxon>
        <taxon>Micrococcaceae</taxon>
        <taxon>Tersicoccus</taxon>
    </lineage>
</organism>
<feature type="region of interest" description="Disordered" evidence="1">
    <location>
        <begin position="405"/>
        <end position="447"/>
    </location>
</feature>
<feature type="region of interest" description="Disordered" evidence="1">
    <location>
        <begin position="532"/>
        <end position="563"/>
    </location>
</feature>
<feature type="compositionally biased region" description="Low complexity" evidence="1">
    <location>
        <begin position="157"/>
        <end position="166"/>
    </location>
</feature>
<sequence length="563" mass="59480">MYRDTTTPGSRGAADRHRGGSATGRGLGRRQNGARRAGDGRAVPSTRAANVTAWPLTRRGWCFLALAVVALLAAQVLGRRDLLSVGIFLALLPTAGLLHLRWSRPALTARRRLDPAQAEVGRPVRVHLAVDGTVHGGRALAQEDVDPALGSPLGFRVPDPGQTPGVDGDGDGDGDGAQRRGTVRGRYRYELHPTRRGVYAVGPLRLRRQDPFGMTVRHVLTGDPDTVVVRPRLVDLRGGPDEGWRDVRGMSPAVRTTARTEVDVSTREYRPGDPLRRVHWPASARHGSLMVRQELSTTTPPAVLLVDDRIGAHLSRTGAAFAPGPGSGNLVTSDGFELVVSLGLSVAAELSRAGADVLVRSADGRPLLHTSTTAVDPRQDSFSRAAGIADLATGLAGLSLRAAAHEGQEPGRAGHRSRGSRSRHRTGTDDPIVAGTTAAGPVFDPAGLRDLPRDTADGDLFVLAGELTDAETTRLAALAGTVAAAYVVLVVPRPDAAVRTLDRLRDAGWTAVAVGRHETVRSVWDAWTRERAARPRHAVPATPVPGSTPGVTTTSTTGRGSTR</sequence>
<gene>
    <name evidence="4" type="ORF">BKD30_10705</name>
</gene>
<evidence type="ECO:0000313" key="5">
    <source>
        <dbReference type="Proteomes" id="UP000187085"/>
    </source>
</evidence>
<dbReference type="Proteomes" id="UP000187085">
    <property type="component" value="Unassembled WGS sequence"/>
</dbReference>